<evidence type="ECO:0000256" key="6">
    <source>
        <dbReference type="ARBA" id="ARBA00022840"/>
    </source>
</evidence>
<dbReference type="InterPro" id="IPR013651">
    <property type="entry name" value="ATP-grasp_RimK-type"/>
</dbReference>
<keyword evidence="6 9" id="KW-0067">ATP-binding</keyword>
<dbReference type="PATRIC" id="fig|1434111.4.peg.1926"/>
<evidence type="ECO:0000256" key="7">
    <source>
        <dbReference type="ARBA" id="ARBA00022842"/>
    </source>
</evidence>
<dbReference type="InterPro" id="IPR041107">
    <property type="entry name" value="Rimk_N"/>
</dbReference>
<dbReference type="Gene3D" id="3.40.50.20">
    <property type="match status" value="1"/>
</dbReference>
<organism evidence="12 13">
    <name type="scientific">Methanosarcina lacustris Z-7289</name>
    <dbReference type="NCBI Taxonomy" id="1434111"/>
    <lineage>
        <taxon>Archaea</taxon>
        <taxon>Methanobacteriati</taxon>
        <taxon>Methanobacteriota</taxon>
        <taxon>Stenosarchaea group</taxon>
        <taxon>Methanomicrobia</taxon>
        <taxon>Methanosarcinales</taxon>
        <taxon>Methanosarcinaceae</taxon>
        <taxon>Methanosarcina</taxon>
    </lineage>
</organism>
<dbReference type="GO" id="GO:0005737">
    <property type="term" value="C:cytoplasm"/>
    <property type="evidence" value="ECO:0007669"/>
    <property type="project" value="TreeGrafter"/>
</dbReference>
<evidence type="ECO:0000313" key="13">
    <source>
        <dbReference type="Proteomes" id="UP000033072"/>
    </source>
</evidence>
<evidence type="ECO:0000259" key="11">
    <source>
        <dbReference type="PROSITE" id="PS50975"/>
    </source>
</evidence>
<dbReference type="PANTHER" id="PTHR21621:SF0">
    <property type="entry name" value="BETA-CITRYLGLUTAMATE SYNTHASE B-RELATED"/>
    <property type="match status" value="1"/>
</dbReference>
<dbReference type="NCBIfam" id="TIGR00768">
    <property type="entry name" value="rimK_fam"/>
    <property type="match status" value="1"/>
</dbReference>
<dbReference type="Gene3D" id="3.30.470.20">
    <property type="entry name" value="ATP-grasp fold, B domain"/>
    <property type="match status" value="1"/>
</dbReference>
<keyword evidence="5 9" id="KW-0547">Nucleotide-binding</keyword>
<dbReference type="Proteomes" id="UP000033072">
    <property type="component" value="Chromosome"/>
</dbReference>
<evidence type="ECO:0000256" key="3">
    <source>
        <dbReference type="ARBA" id="ARBA00022598"/>
    </source>
</evidence>
<evidence type="ECO:0000256" key="4">
    <source>
        <dbReference type="ARBA" id="ARBA00022723"/>
    </source>
</evidence>
<dbReference type="Pfam" id="PF18030">
    <property type="entry name" value="Rimk_N"/>
    <property type="match status" value="1"/>
</dbReference>
<dbReference type="InterPro" id="IPR053432">
    <property type="entry name" value="THMPT_Glu_ligase"/>
</dbReference>
<keyword evidence="13" id="KW-1185">Reference proteome</keyword>
<evidence type="ECO:0000256" key="5">
    <source>
        <dbReference type="ARBA" id="ARBA00022741"/>
    </source>
</evidence>
<comment type="cofactor">
    <cofactor evidence="2">
        <name>Mg(2+)</name>
        <dbReference type="ChEBI" id="CHEBI:18420"/>
    </cofactor>
</comment>
<gene>
    <name evidence="12" type="ORF">MSLAZ_1472</name>
</gene>
<dbReference type="STRING" id="1434111.MSLAZ_1472"/>
<dbReference type="InterPro" id="IPR011761">
    <property type="entry name" value="ATP-grasp"/>
</dbReference>
<keyword evidence="8" id="KW-0464">Manganese</keyword>
<keyword evidence="7" id="KW-0460">Magnesium</keyword>
<keyword evidence="4" id="KW-0479">Metal-binding</keyword>
<protein>
    <submittedName>
        <fullName evidence="12">Tetrahydromethanopterin:alpha-L-glutamate ligase</fullName>
    </submittedName>
</protein>
<dbReference type="GO" id="GO:0016879">
    <property type="term" value="F:ligase activity, forming carbon-nitrogen bonds"/>
    <property type="evidence" value="ECO:0007669"/>
    <property type="project" value="TreeGrafter"/>
</dbReference>
<evidence type="ECO:0000256" key="1">
    <source>
        <dbReference type="ARBA" id="ARBA00001936"/>
    </source>
</evidence>
<dbReference type="OrthoDB" id="33241at2157"/>
<dbReference type="RefSeq" id="WP_048125826.1">
    <property type="nucleotide sequence ID" value="NZ_CP009515.1"/>
</dbReference>
<evidence type="ECO:0000256" key="8">
    <source>
        <dbReference type="ARBA" id="ARBA00023211"/>
    </source>
</evidence>
<name>A0A0E3S6V5_9EURY</name>
<evidence type="ECO:0000256" key="2">
    <source>
        <dbReference type="ARBA" id="ARBA00001946"/>
    </source>
</evidence>
<evidence type="ECO:0000256" key="9">
    <source>
        <dbReference type="PROSITE-ProRule" id="PRU00409"/>
    </source>
</evidence>
<dbReference type="Pfam" id="PF08443">
    <property type="entry name" value="RimK"/>
    <property type="match status" value="1"/>
</dbReference>
<dbReference type="GO" id="GO:0005524">
    <property type="term" value="F:ATP binding"/>
    <property type="evidence" value="ECO:0007669"/>
    <property type="project" value="UniProtKB-UniRule"/>
</dbReference>
<dbReference type="NCBIfam" id="NF040720">
    <property type="entry name" value="MptN_Meth"/>
    <property type="match status" value="1"/>
</dbReference>
<dbReference type="KEGG" id="mls:MSLAZ_1472"/>
<evidence type="ECO:0000256" key="10">
    <source>
        <dbReference type="SAM" id="MobiDB-lite"/>
    </source>
</evidence>
<evidence type="ECO:0000313" key="12">
    <source>
        <dbReference type="EMBL" id="AKB74733.1"/>
    </source>
</evidence>
<sequence>MKKIGIAITDPEDWTARALINATKEKGFSPFVLDLRTAEVRVSSKTPEPAALFKAGEILLSDLDALIVRDAGAGAFEGVSFRFDILRELEAEGVPVINSPEAIRNAANKYHASYLLAKAGLPVPETIAVQNVEAALRVISRFGDAVIKPVFGYKGKDIARIKEGDIRFSDRKTGPVTVEEALESLLEERGMLYIQEFIENPGRDIRAFVVAGTAIGAIYRKAAAGSWVNNLSQGGSADRCVLTDEQKEIAEKASLAVGTTFAGIDIIEGPEAQTEYENENKNENENENKKIEDRRNGNKQGARILEVNGTPSGKGIFDAWGINSAEYILEYLQNIL</sequence>
<dbReference type="PROSITE" id="PS50975">
    <property type="entry name" value="ATP_GRASP"/>
    <property type="match status" value="1"/>
</dbReference>
<dbReference type="AlphaFoldDB" id="A0A0E3S6V5"/>
<feature type="region of interest" description="Disordered" evidence="10">
    <location>
        <begin position="269"/>
        <end position="305"/>
    </location>
</feature>
<dbReference type="SUPFAM" id="SSF56059">
    <property type="entry name" value="Glutathione synthetase ATP-binding domain-like"/>
    <property type="match status" value="1"/>
</dbReference>
<dbReference type="PANTHER" id="PTHR21621">
    <property type="entry name" value="RIBOSOMAL PROTEIN S6 MODIFICATION PROTEIN"/>
    <property type="match status" value="1"/>
</dbReference>
<feature type="domain" description="ATP-grasp" evidence="11">
    <location>
        <begin position="113"/>
        <end position="333"/>
    </location>
</feature>
<dbReference type="GO" id="GO:0046872">
    <property type="term" value="F:metal ion binding"/>
    <property type="evidence" value="ECO:0007669"/>
    <property type="project" value="UniProtKB-KW"/>
</dbReference>
<dbReference type="EMBL" id="CP009515">
    <property type="protein sequence ID" value="AKB74733.1"/>
    <property type="molecule type" value="Genomic_DNA"/>
</dbReference>
<keyword evidence="3 12" id="KW-0436">Ligase</keyword>
<dbReference type="HOGENOM" id="CLU_054353_2_0_2"/>
<reference evidence="12 13" key="1">
    <citation type="submission" date="2014-07" db="EMBL/GenBank/DDBJ databases">
        <title>Methanogenic archaea and the global carbon cycle.</title>
        <authorList>
            <person name="Henriksen J.R."/>
            <person name="Luke J."/>
            <person name="Reinhart S."/>
            <person name="Benedict M.N."/>
            <person name="Youngblut N.D."/>
            <person name="Metcalf M.E."/>
            <person name="Whitaker R.J."/>
            <person name="Metcalf W.W."/>
        </authorList>
    </citation>
    <scope>NUCLEOTIDE SEQUENCE [LARGE SCALE GENOMIC DNA]</scope>
    <source>
        <strain evidence="12 13">Z-7289</strain>
    </source>
</reference>
<dbReference type="InterPro" id="IPR004666">
    <property type="entry name" value="Rp_bS6_RimK/Lys_biosynth_LsyX"/>
</dbReference>
<proteinExistence type="predicted"/>
<accession>A0A0E3S6V5</accession>
<dbReference type="GeneID" id="24806229"/>
<feature type="compositionally biased region" description="Basic and acidic residues" evidence="10">
    <location>
        <begin position="278"/>
        <end position="296"/>
    </location>
</feature>
<comment type="cofactor">
    <cofactor evidence="1">
        <name>Mn(2+)</name>
        <dbReference type="ChEBI" id="CHEBI:29035"/>
    </cofactor>
</comment>